<name>A0A397YJ24_BRACM</name>
<keyword evidence="1" id="KW-0479">Metal-binding</keyword>
<dbReference type="PANTHER" id="PTHR45969">
    <property type="entry name" value="RING ZINC FINGER PROTEIN-RELATED"/>
    <property type="match status" value="1"/>
</dbReference>
<sequence>MAYEVYNCIEFYPTEVIFNPHPRIYAPVFRVQGRSFTRLLYRPIGRPDVLVRQFREDEIRYEHVVHLTAAAMQNQNNLFQGILASPPEEDVRVIPEDFLEIATWENVATLLSLSVENHNLNGVTPFRLEGHEAFGVVSIMREDEAWENEDCRDVPPPPLVVSECGVCLEDISQDPIHRLLHLHCCQHVFHKSCIYRTIWGAQPRCPTCRSVI</sequence>
<evidence type="ECO:0000256" key="4">
    <source>
        <dbReference type="PROSITE-ProRule" id="PRU00175"/>
    </source>
</evidence>
<protein>
    <recommendedName>
        <fullName evidence="5">RING-type domain-containing protein</fullName>
    </recommendedName>
</protein>
<evidence type="ECO:0000256" key="3">
    <source>
        <dbReference type="ARBA" id="ARBA00022833"/>
    </source>
</evidence>
<dbReference type="InterPro" id="IPR001841">
    <property type="entry name" value="Znf_RING"/>
</dbReference>
<keyword evidence="2 4" id="KW-0863">Zinc-finger</keyword>
<keyword evidence="3" id="KW-0862">Zinc</keyword>
<dbReference type="InterPro" id="IPR013083">
    <property type="entry name" value="Znf_RING/FYVE/PHD"/>
</dbReference>
<evidence type="ECO:0000313" key="7">
    <source>
        <dbReference type="Proteomes" id="UP000264353"/>
    </source>
</evidence>
<dbReference type="AlphaFoldDB" id="A0A397YJ24"/>
<dbReference type="PROSITE" id="PS50089">
    <property type="entry name" value="ZF_RING_2"/>
    <property type="match status" value="1"/>
</dbReference>
<dbReference type="GO" id="GO:0008270">
    <property type="term" value="F:zinc ion binding"/>
    <property type="evidence" value="ECO:0007669"/>
    <property type="project" value="UniProtKB-KW"/>
</dbReference>
<gene>
    <name evidence="6" type="ORF">BRARA_H02511</name>
</gene>
<dbReference type="EMBL" id="CM010635">
    <property type="protein sequence ID" value="RID51874.1"/>
    <property type="molecule type" value="Genomic_DNA"/>
</dbReference>
<dbReference type="Proteomes" id="UP000264353">
    <property type="component" value="Chromosome A8"/>
</dbReference>
<dbReference type="Pfam" id="PF13639">
    <property type="entry name" value="zf-RING_2"/>
    <property type="match status" value="1"/>
</dbReference>
<dbReference type="PANTHER" id="PTHR45969:SF69">
    <property type="entry name" value="FINGER DOMAIN PROTEIN, PUTATIVE (AFU_ORTHOLOGUE AFUA_3G12190)-RELATED"/>
    <property type="match status" value="1"/>
</dbReference>
<evidence type="ECO:0000256" key="2">
    <source>
        <dbReference type="ARBA" id="ARBA00022771"/>
    </source>
</evidence>
<accession>A0A397YJ24</accession>
<reference evidence="6 7" key="1">
    <citation type="submission" date="2018-06" db="EMBL/GenBank/DDBJ databases">
        <title>WGS assembly of Brassica rapa FPsc.</title>
        <authorList>
            <person name="Bowman J."/>
            <person name="Kohchi T."/>
            <person name="Yamato K."/>
            <person name="Jenkins J."/>
            <person name="Shu S."/>
            <person name="Ishizaki K."/>
            <person name="Yamaoka S."/>
            <person name="Nishihama R."/>
            <person name="Nakamura Y."/>
            <person name="Berger F."/>
            <person name="Adam C."/>
            <person name="Aki S."/>
            <person name="Althoff F."/>
            <person name="Araki T."/>
            <person name="Arteaga-Vazquez M."/>
            <person name="Balasubrmanian S."/>
            <person name="Bauer D."/>
            <person name="Boehm C."/>
            <person name="Briginshaw L."/>
            <person name="Caballero-Perez J."/>
            <person name="Catarino B."/>
            <person name="Chen F."/>
            <person name="Chiyoda S."/>
            <person name="Chovatia M."/>
            <person name="Davies K."/>
            <person name="Delmans M."/>
            <person name="Demura T."/>
            <person name="Dierschke T."/>
            <person name="Dolan L."/>
            <person name="Dorantes-Acosta A."/>
            <person name="Eklund D."/>
            <person name="Florent S."/>
            <person name="Flores-Sandoval E."/>
            <person name="Fujiyama A."/>
            <person name="Fukuzawa H."/>
            <person name="Galik B."/>
            <person name="Grimanelli D."/>
            <person name="Grimwood J."/>
            <person name="Grossniklaus U."/>
            <person name="Hamada T."/>
            <person name="Haseloff J."/>
            <person name="Hetherington A."/>
            <person name="Higo A."/>
            <person name="Hirakawa Y."/>
            <person name="Hundley H."/>
            <person name="Ikeda Y."/>
            <person name="Inoue K."/>
            <person name="Inoue S."/>
            <person name="Ishida S."/>
            <person name="Jia Q."/>
            <person name="Kakita M."/>
            <person name="Kanazawa T."/>
            <person name="Kawai Y."/>
            <person name="Kawashima T."/>
            <person name="Kennedy M."/>
            <person name="Kinose K."/>
            <person name="Kinoshita T."/>
            <person name="Kohara Y."/>
            <person name="Koide E."/>
            <person name="Komatsu K."/>
            <person name="Kopischke S."/>
            <person name="Kubo M."/>
            <person name="Kyozuka J."/>
            <person name="Lagercrantz U."/>
            <person name="Lin S."/>
            <person name="Lindquist E."/>
            <person name="Lipzen A."/>
            <person name="Lu C."/>
            <person name="Luna E."/>
            <person name="Martienssen R."/>
            <person name="Minamino N."/>
            <person name="Mizutani M."/>
            <person name="Mizutani M."/>
            <person name="Mochizuki N."/>
            <person name="Monte I."/>
            <person name="Mosher R."/>
            <person name="Nagasaki H."/>
            <person name="Nakagami H."/>
            <person name="Naramoto S."/>
            <person name="Nishitani K."/>
            <person name="Ohtani M."/>
            <person name="Okamoto T."/>
            <person name="Okumura M."/>
            <person name="Phillips J."/>
            <person name="Pollak B."/>
            <person name="Reinders A."/>
            <person name="Roevekamp M."/>
            <person name="Sano R."/>
            <person name="Sawa S."/>
            <person name="Schmid M."/>
            <person name="Shirakawa M."/>
            <person name="Solano R."/>
            <person name="Spunde A."/>
            <person name="Suetsugu N."/>
            <person name="Sugano S."/>
            <person name="Sugiyama A."/>
            <person name="Sun R."/>
            <person name="Suzuki Y."/>
            <person name="Takenaka M."/>
            <person name="Takezawa D."/>
            <person name="Tomogane H."/>
            <person name="Tsuzuki M."/>
            <person name="Ueda T."/>
            <person name="Umeda M."/>
            <person name="Ward J."/>
            <person name="Watanabe Y."/>
            <person name="Yazaki K."/>
            <person name="Yokoyama R."/>
            <person name="Yoshitake Y."/>
            <person name="Yotsui I."/>
            <person name="Zachgo S."/>
            <person name="Schmutz J."/>
        </authorList>
    </citation>
    <scope>NUCLEOTIDE SEQUENCE [LARGE SCALE GENOMIC DNA]</scope>
    <source>
        <strain evidence="7">cv. B-3</strain>
    </source>
</reference>
<dbReference type="SMART" id="SM00184">
    <property type="entry name" value="RING"/>
    <property type="match status" value="1"/>
</dbReference>
<proteinExistence type="predicted"/>
<dbReference type="Gene3D" id="3.30.40.10">
    <property type="entry name" value="Zinc/RING finger domain, C3HC4 (zinc finger)"/>
    <property type="match status" value="1"/>
</dbReference>
<dbReference type="SUPFAM" id="SSF57850">
    <property type="entry name" value="RING/U-box"/>
    <property type="match status" value="1"/>
</dbReference>
<evidence type="ECO:0000256" key="1">
    <source>
        <dbReference type="ARBA" id="ARBA00022723"/>
    </source>
</evidence>
<evidence type="ECO:0000259" key="5">
    <source>
        <dbReference type="PROSITE" id="PS50089"/>
    </source>
</evidence>
<organism evidence="6 7">
    <name type="scientific">Brassica campestris</name>
    <name type="common">Field mustard</name>
    <dbReference type="NCBI Taxonomy" id="3711"/>
    <lineage>
        <taxon>Eukaryota</taxon>
        <taxon>Viridiplantae</taxon>
        <taxon>Streptophyta</taxon>
        <taxon>Embryophyta</taxon>
        <taxon>Tracheophyta</taxon>
        <taxon>Spermatophyta</taxon>
        <taxon>Magnoliopsida</taxon>
        <taxon>eudicotyledons</taxon>
        <taxon>Gunneridae</taxon>
        <taxon>Pentapetalae</taxon>
        <taxon>rosids</taxon>
        <taxon>malvids</taxon>
        <taxon>Brassicales</taxon>
        <taxon>Brassicaceae</taxon>
        <taxon>Brassiceae</taxon>
        <taxon>Brassica</taxon>
    </lineage>
</organism>
<feature type="domain" description="RING-type" evidence="5">
    <location>
        <begin position="164"/>
        <end position="209"/>
    </location>
</feature>
<evidence type="ECO:0000313" key="6">
    <source>
        <dbReference type="EMBL" id="RID51874.1"/>
    </source>
</evidence>